<dbReference type="PANTHER" id="PTHR34107">
    <property type="entry name" value="SLL0198 PROTEIN-RELATED"/>
    <property type="match status" value="1"/>
</dbReference>
<dbReference type="InterPro" id="IPR011335">
    <property type="entry name" value="Restrct_endonuc-II-like"/>
</dbReference>
<reference evidence="3" key="1">
    <citation type="journal article" date="2021" name="Front. Microbiol.">
        <title>Comprehensive Comparative Genomics and Phenotyping of Methylobacterium Species.</title>
        <authorList>
            <person name="Alessa O."/>
            <person name="Ogura Y."/>
            <person name="Fujitani Y."/>
            <person name="Takami H."/>
            <person name="Hayashi T."/>
            <person name="Sahin N."/>
            <person name="Tani A."/>
        </authorList>
    </citation>
    <scope>NUCLEOTIDE SEQUENCE</scope>
    <source>
        <strain evidence="3">DSM 17168</strain>
    </source>
</reference>
<evidence type="ECO:0000256" key="1">
    <source>
        <dbReference type="SAM" id="MobiDB-lite"/>
    </source>
</evidence>
<dbReference type="PANTHER" id="PTHR34107:SF4">
    <property type="entry name" value="SLL1222 PROTEIN"/>
    <property type="match status" value="1"/>
</dbReference>
<dbReference type="Gene3D" id="3.90.1570.10">
    <property type="entry name" value="tt1808, chain A"/>
    <property type="match status" value="1"/>
</dbReference>
<dbReference type="SUPFAM" id="SSF52980">
    <property type="entry name" value="Restriction endonuclease-like"/>
    <property type="match status" value="1"/>
</dbReference>
<feature type="domain" description="Putative restriction endonuclease" evidence="2">
    <location>
        <begin position="8"/>
        <end position="172"/>
    </location>
</feature>
<comment type="caution">
    <text evidence="3">The sequence shown here is derived from an EMBL/GenBank/DDBJ whole genome shotgun (WGS) entry which is preliminary data.</text>
</comment>
<sequence length="209" mass="23021">MPEAAPLWATYADLEAVPDHLVAEIIDGVLETHPRPRMQHGAAAGELYAGLTLPFRRGRGGPGGWIFVIEPELHLGRHVVVPDLAGWRRERLPAEPETAFTEIAPDWICEIPAPSTARLDRGPKRRIYAEAGVGHLWLRDPTDGVLEGFALTGGRWLLLGTVERGEAVDLPPFDAVPFALDDLFPSTIRPSTTRPPWPRPRPDPCRSTC</sequence>
<dbReference type="EMBL" id="BPQQ01000058">
    <property type="protein sequence ID" value="GJE02688.1"/>
    <property type="molecule type" value="Genomic_DNA"/>
</dbReference>
<dbReference type="RefSeq" id="WP_238239579.1">
    <property type="nucleotide sequence ID" value="NZ_BPQQ01000058.1"/>
</dbReference>
<evidence type="ECO:0000259" key="2">
    <source>
        <dbReference type="Pfam" id="PF05685"/>
    </source>
</evidence>
<name>A0ABQ4SLR5_9HYPH</name>
<proteinExistence type="predicted"/>
<accession>A0ABQ4SLR5</accession>
<keyword evidence="4" id="KW-1185">Reference proteome</keyword>
<organism evidence="3 4">
    <name type="scientific">Methylobacterium isbiliense</name>
    <dbReference type="NCBI Taxonomy" id="315478"/>
    <lineage>
        <taxon>Bacteria</taxon>
        <taxon>Pseudomonadati</taxon>
        <taxon>Pseudomonadota</taxon>
        <taxon>Alphaproteobacteria</taxon>
        <taxon>Hyphomicrobiales</taxon>
        <taxon>Methylobacteriaceae</taxon>
        <taxon>Methylobacterium</taxon>
    </lineage>
</organism>
<dbReference type="Proteomes" id="UP001055153">
    <property type="component" value="Unassembled WGS sequence"/>
</dbReference>
<feature type="region of interest" description="Disordered" evidence="1">
    <location>
        <begin position="187"/>
        <end position="209"/>
    </location>
</feature>
<dbReference type="InterPro" id="IPR012296">
    <property type="entry name" value="Nuclease_put_TT1808"/>
</dbReference>
<dbReference type="Pfam" id="PF05685">
    <property type="entry name" value="Uma2"/>
    <property type="match status" value="1"/>
</dbReference>
<evidence type="ECO:0000313" key="4">
    <source>
        <dbReference type="Proteomes" id="UP001055153"/>
    </source>
</evidence>
<reference evidence="3" key="2">
    <citation type="submission" date="2021-08" db="EMBL/GenBank/DDBJ databases">
        <authorList>
            <person name="Tani A."/>
            <person name="Ola A."/>
            <person name="Ogura Y."/>
            <person name="Katsura K."/>
            <person name="Hayashi T."/>
        </authorList>
    </citation>
    <scope>NUCLEOTIDE SEQUENCE</scope>
    <source>
        <strain evidence="3">DSM 17168</strain>
    </source>
</reference>
<dbReference type="InterPro" id="IPR008538">
    <property type="entry name" value="Uma2"/>
</dbReference>
<evidence type="ECO:0000313" key="3">
    <source>
        <dbReference type="EMBL" id="GJE02688.1"/>
    </source>
</evidence>
<protein>
    <recommendedName>
        <fullName evidence="2">Putative restriction endonuclease domain-containing protein</fullName>
    </recommendedName>
</protein>
<feature type="compositionally biased region" description="Basic and acidic residues" evidence="1">
    <location>
        <begin position="200"/>
        <end position="209"/>
    </location>
</feature>
<dbReference type="CDD" id="cd06260">
    <property type="entry name" value="DUF820-like"/>
    <property type="match status" value="1"/>
</dbReference>
<gene>
    <name evidence="3" type="ORF">GMJLKIPL_4637</name>
</gene>